<dbReference type="PANTHER" id="PTHR43570:SF20">
    <property type="entry name" value="ALDEHYDE DEHYDROGENASE ALDX-RELATED"/>
    <property type="match status" value="1"/>
</dbReference>
<evidence type="ECO:0000256" key="7">
    <source>
        <dbReference type="RuleBase" id="RU003345"/>
    </source>
</evidence>
<dbReference type="GO" id="GO:0004029">
    <property type="term" value="F:aldehyde dehydrogenase (NAD+) activity"/>
    <property type="evidence" value="ECO:0007669"/>
    <property type="project" value="TreeGrafter"/>
</dbReference>
<evidence type="ECO:0000259" key="8">
    <source>
        <dbReference type="Pfam" id="PF00171"/>
    </source>
</evidence>
<evidence type="ECO:0000313" key="9">
    <source>
        <dbReference type="EMBL" id="SCC50034.1"/>
    </source>
</evidence>
<evidence type="ECO:0000256" key="1">
    <source>
        <dbReference type="ARBA" id="ARBA00009986"/>
    </source>
</evidence>
<dbReference type="PIRSF" id="PIRSF036492">
    <property type="entry name" value="ALDH"/>
    <property type="match status" value="1"/>
</dbReference>
<dbReference type="Gene3D" id="3.40.605.10">
    <property type="entry name" value="Aldehyde Dehydrogenase, Chain A, domain 1"/>
    <property type="match status" value="1"/>
</dbReference>
<evidence type="ECO:0000256" key="6">
    <source>
        <dbReference type="PROSITE-ProRule" id="PRU10007"/>
    </source>
</evidence>
<name>A0A1C4F2F9_9BACT</name>
<evidence type="ECO:0000256" key="4">
    <source>
        <dbReference type="PIRNR" id="PIRNR036492"/>
    </source>
</evidence>
<dbReference type="InterPro" id="IPR015590">
    <property type="entry name" value="Aldehyde_DH_dom"/>
</dbReference>
<dbReference type="STRING" id="1335309.GA0116948_11156"/>
<sequence length="460" mass="50169">MNTLEKVAVEDVFHQQQQHVAKQKLTTARERIALLTKLKNALPAVKDKLVEALAKDVGKPAFEVGYMEIAGLAAAIDQTCASLETWMQSETRPSAIDPKANIEIRPEARGVVLVIGPWNVPFLLALEPTVAALAAGNCVMIKPSELTPHTSKVIKEFIPTVFAPEVVSVVEGGVEETTTLLQLPFDHIFFTGSPNVGKVVMAAASKNLTTVTLELGGKSPVFIDKSADLKRAATAIMHKKIINGGQICIAPDYILIPEDIEYAFVAELQKAAQRLLYNNGKFTGGDMSHVINQRNYDRLKGLFNDAVSKGAKVAFGGTFHDDVNQIEPTVLINVPLDSKIMQEEIFGPLLPIIHYKDLQEAIDYVNKGSKPLALYIFSKENKAIEQIVAQTTSGGVTVNEAMLHVFDPTVPFGGVNGSGMGAYHGIYGFRELSHLKTIYYASDAPLDETLYPPFDKKQKN</sequence>
<accession>A0A1C4F2F9</accession>
<gene>
    <name evidence="9" type="ORF">GA0116948_11156</name>
</gene>
<protein>
    <recommendedName>
        <fullName evidence="4">Aldehyde dehydrogenase</fullName>
    </recommendedName>
</protein>
<evidence type="ECO:0000313" key="10">
    <source>
        <dbReference type="Proteomes" id="UP000242818"/>
    </source>
</evidence>
<dbReference type="InterPro" id="IPR012394">
    <property type="entry name" value="Aldehyde_DH_NAD(P)"/>
</dbReference>
<feature type="active site" evidence="5 6">
    <location>
        <position position="214"/>
    </location>
</feature>
<dbReference type="PANTHER" id="PTHR43570">
    <property type="entry name" value="ALDEHYDE DEHYDROGENASE"/>
    <property type="match status" value="1"/>
</dbReference>
<evidence type="ECO:0000256" key="2">
    <source>
        <dbReference type="ARBA" id="ARBA00023002"/>
    </source>
</evidence>
<dbReference type="InterPro" id="IPR029510">
    <property type="entry name" value="Ald_DH_CS_GLU"/>
</dbReference>
<dbReference type="Proteomes" id="UP000242818">
    <property type="component" value="Unassembled WGS sequence"/>
</dbReference>
<dbReference type="InterPro" id="IPR016161">
    <property type="entry name" value="Ald_DH/histidinol_DH"/>
</dbReference>
<dbReference type="OrthoDB" id="781568at2"/>
<evidence type="ECO:0000256" key="5">
    <source>
        <dbReference type="PIRSR" id="PIRSR036492-1"/>
    </source>
</evidence>
<dbReference type="RefSeq" id="WP_089713658.1">
    <property type="nucleotide sequence ID" value="NZ_FMAR01000011.1"/>
</dbReference>
<keyword evidence="3" id="KW-0520">NAD</keyword>
<dbReference type="SUPFAM" id="SSF53720">
    <property type="entry name" value="ALDH-like"/>
    <property type="match status" value="1"/>
</dbReference>
<feature type="active site" evidence="5">
    <location>
        <position position="248"/>
    </location>
</feature>
<dbReference type="AlphaFoldDB" id="A0A1C4F2F9"/>
<comment type="similarity">
    <text evidence="1 4 7">Belongs to the aldehyde dehydrogenase family.</text>
</comment>
<dbReference type="FunFam" id="3.40.605.10:FF:000004">
    <property type="entry name" value="Aldehyde dehydrogenase"/>
    <property type="match status" value="1"/>
</dbReference>
<dbReference type="GO" id="GO:0005737">
    <property type="term" value="C:cytoplasm"/>
    <property type="evidence" value="ECO:0007669"/>
    <property type="project" value="TreeGrafter"/>
</dbReference>
<dbReference type="EMBL" id="FMAR01000011">
    <property type="protein sequence ID" value="SCC50034.1"/>
    <property type="molecule type" value="Genomic_DNA"/>
</dbReference>
<dbReference type="FunFam" id="3.40.309.10:FF:000003">
    <property type="entry name" value="Aldehyde dehydrogenase"/>
    <property type="match status" value="1"/>
</dbReference>
<proteinExistence type="inferred from homology"/>
<keyword evidence="10" id="KW-1185">Reference proteome</keyword>
<dbReference type="Pfam" id="PF00171">
    <property type="entry name" value="Aldedh"/>
    <property type="match status" value="1"/>
</dbReference>
<dbReference type="Gene3D" id="3.40.309.10">
    <property type="entry name" value="Aldehyde Dehydrogenase, Chain A, domain 2"/>
    <property type="match status" value="1"/>
</dbReference>
<reference evidence="9 10" key="1">
    <citation type="submission" date="2016-08" db="EMBL/GenBank/DDBJ databases">
        <authorList>
            <person name="Seilhamer J.J."/>
        </authorList>
    </citation>
    <scope>NUCLEOTIDE SEQUENCE [LARGE SCALE GENOMIC DNA]</scope>
    <source>
        <strain evidence="9 10">A37T2</strain>
    </source>
</reference>
<dbReference type="InterPro" id="IPR016162">
    <property type="entry name" value="Ald_DH_N"/>
</dbReference>
<dbReference type="InterPro" id="IPR016163">
    <property type="entry name" value="Ald_DH_C"/>
</dbReference>
<dbReference type="PROSITE" id="PS00687">
    <property type="entry name" value="ALDEHYDE_DEHYDR_GLU"/>
    <property type="match status" value="1"/>
</dbReference>
<evidence type="ECO:0000256" key="3">
    <source>
        <dbReference type="ARBA" id="ARBA00023027"/>
    </source>
</evidence>
<dbReference type="GO" id="GO:0006081">
    <property type="term" value="P:aldehyde metabolic process"/>
    <property type="evidence" value="ECO:0007669"/>
    <property type="project" value="InterPro"/>
</dbReference>
<organism evidence="9 10">
    <name type="scientific">Chitinophaga costaii</name>
    <dbReference type="NCBI Taxonomy" id="1335309"/>
    <lineage>
        <taxon>Bacteria</taxon>
        <taxon>Pseudomonadati</taxon>
        <taxon>Bacteroidota</taxon>
        <taxon>Chitinophagia</taxon>
        <taxon>Chitinophagales</taxon>
        <taxon>Chitinophagaceae</taxon>
        <taxon>Chitinophaga</taxon>
    </lineage>
</organism>
<keyword evidence="2 4" id="KW-0560">Oxidoreductase</keyword>
<feature type="domain" description="Aldehyde dehydrogenase" evidence="8">
    <location>
        <begin position="9"/>
        <end position="438"/>
    </location>
</feature>